<protein>
    <submittedName>
        <fullName evidence="2">Putative secreted peptide</fullName>
    </submittedName>
</protein>
<sequence length="83" mass="9995">MMMMMMMVVMRYTADGDRLILVVDLFVDLHRKTLTIGELLRTWPLRYARKGMWRLLMRLLLLLFQHLLLLRLLLRGHQIEGTL</sequence>
<dbReference type="AlphaFoldDB" id="A0A2M3ZPJ8"/>
<keyword evidence="1" id="KW-0472">Membrane</keyword>
<name>A0A2M3ZPJ8_9DIPT</name>
<organism evidence="2">
    <name type="scientific">Anopheles braziliensis</name>
    <dbReference type="NCBI Taxonomy" id="58242"/>
    <lineage>
        <taxon>Eukaryota</taxon>
        <taxon>Metazoa</taxon>
        <taxon>Ecdysozoa</taxon>
        <taxon>Arthropoda</taxon>
        <taxon>Hexapoda</taxon>
        <taxon>Insecta</taxon>
        <taxon>Pterygota</taxon>
        <taxon>Neoptera</taxon>
        <taxon>Endopterygota</taxon>
        <taxon>Diptera</taxon>
        <taxon>Nematocera</taxon>
        <taxon>Culicoidea</taxon>
        <taxon>Culicidae</taxon>
        <taxon>Anophelinae</taxon>
        <taxon>Anopheles</taxon>
    </lineage>
</organism>
<evidence type="ECO:0000313" key="2">
    <source>
        <dbReference type="EMBL" id="MBW30328.1"/>
    </source>
</evidence>
<keyword evidence="1" id="KW-0812">Transmembrane</keyword>
<evidence type="ECO:0000256" key="1">
    <source>
        <dbReference type="SAM" id="Phobius"/>
    </source>
</evidence>
<keyword evidence="1" id="KW-1133">Transmembrane helix</keyword>
<dbReference type="EMBL" id="GGFM01009577">
    <property type="protein sequence ID" value="MBW30328.1"/>
    <property type="molecule type" value="Transcribed_RNA"/>
</dbReference>
<reference evidence="2" key="1">
    <citation type="submission" date="2018-01" db="EMBL/GenBank/DDBJ databases">
        <title>An insight into the sialome of Amazonian anophelines.</title>
        <authorList>
            <person name="Ribeiro J.M."/>
            <person name="Scarpassa V."/>
            <person name="Calvo E."/>
        </authorList>
    </citation>
    <scope>NUCLEOTIDE SEQUENCE</scope>
    <source>
        <tissue evidence="2">Salivary glands</tissue>
    </source>
</reference>
<feature type="transmembrane region" description="Helical" evidence="1">
    <location>
        <begin position="55"/>
        <end position="74"/>
    </location>
</feature>
<proteinExistence type="predicted"/>
<accession>A0A2M3ZPJ8</accession>